<organism evidence="2 3">
    <name type="scientific">Chitinophaga solisilvae</name>
    <dbReference type="NCBI Taxonomy" id="1233460"/>
    <lineage>
        <taxon>Bacteria</taxon>
        <taxon>Pseudomonadati</taxon>
        <taxon>Bacteroidota</taxon>
        <taxon>Chitinophagia</taxon>
        <taxon>Chitinophagales</taxon>
        <taxon>Chitinophagaceae</taxon>
        <taxon>Chitinophaga</taxon>
    </lineage>
</organism>
<dbReference type="PANTHER" id="PTHR43194:SF2">
    <property type="entry name" value="PEROXISOMAL MEMBRANE PROTEIN LPX1"/>
    <property type="match status" value="1"/>
</dbReference>
<keyword evidence="2" id="KW-0378">Hydrolase</keyword>
<dbReference type="InterPro" id="IPR050228">
    <property type="entry name" value="Carboxylesterase_BioH"/>
</dbReference>
<dbReference type="InterPro" id="IPR000073">
    <property type="entry name" value="AB_hydrolase_1"/>
</dbReference>
<keyword evidence="3" id="KW-1185">Reference proteome</keyword>
<name>A0A9Q5D6A0_9BACT</name>
<feature type="domain" description="AB hydrolase-1" evidence="1">
    <location>
        <begin position="42"/>
        <end position="283"/>
    </location>
</feature>
<reference evidence="2" key="1">
    <citation type="submission" date="2020-05" db="EMBL/GenBank/DDBJ databases">
        <title>Chitinophaga laudate sp. nov., isolated from a tropical peat swamp.</title>
        <authorList>
            <person name="Goh C.B.S."/>
            <person name="Lee M.S."/>
            <person name="Parimannan S."/>
            <person name="Pasbakhsh P."/>
            <person name="Yule C.M."/>
            <person name="Rajandas H."/>
            <person name="Loke S."/>
            <person name="Croft L."/>
            <person name="Tan J.B.L."/>
        </authorList>
    </citation>
    <scope>NUCLEOTIDE SEQUENCE</scope>
    <source>
        <strain evidence="2">Mgbs1</strain>
    </source>
</reference>
<protein>
    <submittedName>
        <fullName evidence="2">Alpha/beta hydrolase</fullName>
    </submittedName>
</protein>
<dbReference type="Gene3D" id="3.40.50.1820">
    <property type="entry name" value="alpha/beta hydrolase"/>
    <property type="match status" value="1"/>
</dbReference>
<dbReference type="PANTHER" id="PTHR43194">
    <property type="entry name" value="HYDROLASE ALPHA/BETA FOLD FAMILY"/>
    <property type="match status" value="1"/>
</dbReference>
<dbReference type="Pfam" id="PF12697">
    <property type="entry name" value="Abhydrolase_6"/>
    <property type="match status" value="1"/>
</dbReference>
<dbReference type="EMBL" id="RIAR02000001">
    <property type="protein sequence ID" value="NSL85781.1"/>
    <property type="molecule type" value="Genomic_DNA"/>
</dbReference>
<accession>A0A9Q5D6A0</accession>
<dbReference type="Proteomes" id="UP000281028">
    <property type="component" value="Unassembled WGS sequence"/>
</dbReference>
<evidence type="ECO:0000259" key="1">
    <source>
        <dbReference type="Pfam" id="PF12697"/>
    </source>
</evidence>
<gene>
    <name evidence="2" type="ORF">ECE50_002990</name>
</gene>
<dbReference type="SUPFAM" id="SSF53474">
    <property type="entry name" value="alpha/beta-Hydrolases"/>
    <property type="match status" value="1"/>
</dbReference>
<evidence type="ECO:0000313" key="2">
    <source>
        <dbReference type="EMBL" id="NSL85781.1"/>
    </source>
</evidence>
<comment type="caution">
    <text evidence="2">The sequence shown here is derived from an EMBL/GenBank/DDBJ whole genome shotgun (WGS) entry which is preliminary data.</text>
</comment>
<proteinExistence type="predicted"/>
<evidence type="ECO:0000313" key="3">
    <source>
        <dbReference type="Proteomes" id="UP000281028"/>
    </source>
</evidence>
<dbReference type="InterPro" id="IPR029058">
    <property type="entry name" value="AB_hydrolase_fold"/>
</dbReference>
<sequence>MRQLVKKSVFFIFFWAGYLGVVQAQSQYSFAVKKTGKGAPMIFIPGLYCGGAIWEETAAAFSDRYTCYMITLPGFDGQPPVVSDSLLMKVTRELAAFIRDEKLKQPVVIGHSTGGWLALNLGVSSPELTGDIICVSAAPFMAALSMGMDVSVDSCRQIGKRIQQYMAAQQPEQVKSGQQYILKTMIRDSVYIAKVMDMALRSDNRTQAQVMYELFSNDLRPALSAIRSRILVLGDWYGYRQFGSSRQRVNENLESQFRLARRTTIAISDSSLHFIMYDEPQWLRQQISQFLHR</sequence>
<dbReference type="AlphaFoldDB" id="A0A9Q5D6A0"/>
<dbReference type="GO" id="GO:0016787">
    <property type="term" value="F:hydrolase activity"/>
    <property type="evidence" value="ECO:0007669"/>
    <property type="project" value="UniProtKB-KW"/>
</dbReference>